<gene>
    <name evidence="7" type="ORF">TGAM01_v201214</name>
</gene>
<dbReference type="InterPro" id="IPR036770">
    <property type="entry name" value="Ankyrin_rpt-contain_sf"/>
</dbReference>
<dbReference type="Gene3D" id="1.25.40.20">
    <property type="entry name" value="Ankyrin repeat-containing domain"/>
    <property type="match status" value="5"/>
</dbReference>
<dbReference type="SUPFAM" id="SSF48403">
    <property type="entry name" value="Ankyrin repeat"/>
    <property type="match status" value="2"/>
</dbReference>
<evidence type="ECO:0000256" key="2">
    <source>
        <dbReference type="ARBA" id="ARBA00023043"/>
    </source>
</evidence>
<dbReference type="PRINTS" id="PR01415">
    <property type="entry name" value="ANKYRIN"/>
</dbReference>
<dbReference type="SMART" id="SM00248">
    <property type="entry name" value="ANK"/>
    <property type="match status" value="13"/>
</dbReference>
<dbReference type="AlphaFoldDB" id="A0A2P5A002"/>
<evidence type="ECO:0000259" key="6">
    <source>
        <dbReference type="Pfam" id="PF24883"/>
    </source>
</evidence>
<comment type="caution">
    <text evidence="7">The sequence shown here is derived from an EMBL/GenBank/DDBJ whole genome shotgun (WGS) entry which is preliminary data.</text>
</comment>
<evidence type="ECO:0000256" key="1">
    <source>
        <dbReference type="ARBA" id="ARBA00022737"/>
    </source>
</evidence>
<feature type="repeat" description="ANK" evidence="3">
    <location>
        <begin position="823"/>
        <end position="855"/>
    </location>
</feature>
<evidence type="ECO:0000313" key="7">
    <source>
        <dbReference type="EMBL" id="PON29848.1"/>
    </source>
</evidence>
<evidence type="ECO:0000259" key="4">
    <source>
        <dbReference type="Pfam" id="PF22939"/>
    </source>
</evidence>
<feature type="repeat" description="ANK" evidence="3">
    <location>
        <begin position="737"/>
        <end position="769"/>
    </location>
</feature>
<dbReference type="Pfam" id="PF00023">
    <property type="entry name" value="Ank"/>
    <property type="match status" value="1"/>
</dbReference>
<protein>
    <submittedName>
        <fullName evidence="7">Uncharacterized protein</fullName>
    </submittedName>
</protein>
<dbReference type="PANTHER" id="PTHR24198">
    <property type="entry name" value="ANKYRIN REPEAT AND PROTEIN KINASE DOMAIN-CONTAINING PROTEIN"/>
    <property type="match status" value="1"/>
</dbReference>
<dbReference type="RefSeq" id="XP_024406529.1">
    <property type="nucleotide sequence ID" value="XM_024548713.1"/>
</dbReference>
<keyword evidence="8" id="KW-1185">Reference proteome</keyword>
<proteinExistence type="predicted"/>
<feature type="repeat" description="ANK" evidence="3">
    <location>
        <begin position="982"/>
        <end position="1008"/>
    </location>
</feature>
<feature type="domain" description="DUF7069" evidence="5">
    <location>
        <begin position="277"/>
        <end position="329"/>
    </location>
</feature>
<dbReference type="Pfam" id="PF24883">
    <property type="entry name" value="NPHP3_N"/>
    <property type="match status" value="1"/>
</dbReference>
<dbReference type="PROSITE" id="PS50297">
    <property type="entry name" value="ANK_REP_REGION"/>
    <property type="match status" value="7"/>
</dbReference>
<dbReference type="STRING" id="398673.A0A2P5A002"/>
<feature type="repeat" description="ANK" evidence="3">
    <location>
        <begin position="916"/>
        <end position="948"/>
    </location>
</feature>
<feature type="domain" description="GPI inositol-deacylase winged helix" evidence="4">
    <location>
        <begin position="363"/>
        <end position="443"/>
    </location>
</feature>
<feature type="repeat" description="ANK" evidence="3">
    <location>
        <begin position="889"/>
        <end position="921"/>
    </location>
</feature>
<feature type="repeat" description="ANK" evidence="3">
    <location>
        <begin position="949"/>
        <end position="981"/>
    </location>
</feature>
<dbReference type="InterPro" id="IPR056884">
    <property type="entry name" value="NPHP3-like_N"/>
</dbReference>
<feature type="repeat" description="ANK" evidence="3">
    <location>
        <begin position="770"/>
        <end position="802"/>
    </location>
</feature>
<dbReference type="Pfam" id="PF23239">
    <property type="entry name" value="DUF7069"/>
    <property type="match status" value="1"/>
</dbReference>
<evidence type="ECO:0000259" key="5">
    <source>
        <dbReference type="Pfam" id="PF23239"/>
    </source>
</evidence>
<keyword evidence="1" id="KW-0677">Repeat</keyword>
<dbReference type="SUPFAM" id="SSF52540">
    <property type="entry name" value="P-loop containing nucleoside triphosphate hydrolases"/>
    <property type="match status" value="1"/>
</dbReference>
<feature type="repeat" description="ANK" evidence="3">
    <location>
        <begin position="638"/>
        <end position="670"/>
    </location>
</feature>
<dbReference type="InterPro" id="IPR055497">
    <property type="entry name" value="DUF7069"/>
</dbReference>
<dbReference type="Gene3D" id="3.40.50.300">
    <property type="entry name" value="P-loop containing nucleotide triphosphate hydrolases"/>
    <property type="match status" value="1"/>
</dbReference>
<dbReference type="InterPro" id="IPR054471">
    <property type="entry name" value="GPIID_WHD"/>
</dbReference>
<dbReference type="Pfam" id="PF22939">
    <property type="entry name" value="WHD_GPIID"/>
    <property type="match status" value="1"/>
</dbReference>
<organism evidence="7 8">
    <name type="scientific">Trichoderma gamsii</name>
    <dbReference type="NCBI Taxonomy" id="398673"/>
    <lineage>
        <taxon>Eukaryota</taxon>
        <taxon>Fungi</taxon>
        <taxon>Dikarya</taxon>
        <taxon>Ascomycota</taxon>
        <taxon>Pezizomycotina</taxon>
        <taxon>Sordariomycetes</taxon>
        <taxon>Hypocreomycetidae</taxon>
        <taxon>Hypocreales</taxon>
        <taxon>Hypocreaceae</taxon>
        <taxon>Trichoderma</taxon>
    </lineage>
</organism>
<dbReference type="Proteomes" id="UP000054821">
    <property type="component" value="Unassembled WGS sequence"/>
</dbReference>
<dbReference type="Pfam" id="PF12796">
    <property type="entry name" value="Ank_2"/>
    <property type="match status" value="4"/>
</dbReference>
<feature type="domain" description="Nephrocystin 3-like N-terminal" evidence="6">
    <location>
        <begin position="78"/>
        <end position="244"/>
    </location>
</feature>
<feature type="repeat" description="ANK" evidence="3">
    <location>
        <begin position="856"/>
        <end position="888"/>
    </location>
</feature>
<evidence type="ECO:0000256" key="3">
    <source>
        <dbReference type="PROSITE-ProRule" id="PRU00023"/>
    </source>
</evidence>
<dbReference type="EMBL" id="JPDN02000003">
    <property type="protein sequence ID" value="PON29848.1"/>
    <property type="molecule type" value="Genomic_DNA"/>
</dbReference>
<dbReference type="PROSITE" id="PS50088">
    <property type="entry name" value="ANK_REPEAT"/>
    <property type="match status" value="9"/>
</dbReference>
<sequence>MCDNRTISKSTFGQDAHIHQGDAIVYFEGSVSVTNNYGMSSPETTSTNRRDGEDGILRRLYTTPYEDRKNRNPSRVPGTCNWFTSHELFQDWQESKSSRLLWVSADPGGGKSVLVKYLVDSVLQTTESRTVCYFFFKDDFSDQRNIVSALCCILRQLFIQKPLLFGDNVLRQFVTGGETFFNSFAELWKTLIQISKAQSAGEIICIFDAIDECEDQGRSQLAQELCKLYDAANDFHLKFLLTSRPYGKIHRGFRPLEVPGLPVIHLSGEQEDEVRKISQEIDVFIRFKVQEMGKRRKLLEEEQNLLLQELMKIPHRTYLWVYLTLDLIEGDIIVDQTIFNAASCIPETVDEAYERILSKSCDFEQAKKILHIVSAAARPLTLKEMNLALALQKCHQSNNNIKLKPEERFHQELRDICGLFITIFDSKIYLLHQTAKEFLISHSPDPLTDICEDFIWKHSLNVLESHNILSDICIWYLCNLQFDINRYDGAKALCLRAEDMIFLDYSAKYWAIHFRELHMKLQKDKTELILKICDVESEHCQMWLETYWTSTNTEYPQGFTSLMITAYFGLQTAVQYFLNDKVDINSQDYTYQRSALSWAARNGFDTIVKLLIWDTSFRQWPISFLWRKRVKIDQVDIYGRTPLSYAVWNGSTAIVELLINAGALVHLMDELGGTPISYAYFGKNERIIHILLRKKDQLAMKNDIHNLLFSAAVKGHEEVVELLLKTSRVSPNARNMRNETPLLCAAKGDHEAAIKVLLERGADPNHRDNFNQTPLLYAAEKGNVAIVNALLGKGADLNYKKDGDKTLLLCDIKGERQNYQMDVGGTPLLCAIKGGHEQIVRILLEKGADPNSRNIVGQTPLLDAAARGSVAIVKALLDKGADLNYKIGTSGTPLSHAIRRGHAEIVKILLEGGANLDRMSLFIAAKHGQEVVVKALLERGVDPNRQDCFNRSSLSYAAQKGYTAVVKILLEGGASPTHHDRFDRSSLSYAAGKGHTEVVKILLDAGADSRPQFHIQRKKP</sequence>
<dbReference type="PANTHER" id="PTHR24198:SF165">
    <property type="entry name" value="ANKYRIN REPEAT-CONTAINING PROTEIN-RELATED"/>
    <property type="match status" value="1"/>
</dbReference>
<dbReference type="InterPro" id="IPR002110">
    <property type="entry name" value="Ankyrin_rpt"/>
</dbReference>
<evidence type="ECO:0000313" key="8">
    <source>
        <dbReference type="Proteomes" id="UP000054821"/>
    </source>
</evidence>
<name>A0A2P5A002_9HYPO</name>
<dbReference type="GeneID" id="29985529"/>
<keyword evidence="2 3" id="KW-0040">ANK repeat</keyword>
<dbReference type="InterPro" id="IPR027417">
    <property type="entry name" value="P-loop_NTPase"/>
</dbReference>
<accession>A0A2P5A002</accession>
<reference evidence="7 8" key="1">
    <citation type="journal article" date="2016" name="Genome Announc.">
        <title>Draft Whole-Genome Sequence of Trichoderma gamsii T6085, a Promising Biocontrol Agent of Fusarium Head Blight on Wheat.</title>
        <authorList>
            <person name="Baroncelli R."/>
            <person name="Zapparata A."/>
            <person name="Piaggeschi G."/>
            <person name="Sarrocco S."/>
            <person name="Vannacci G."/>
        </authorList>
    </citation>
    <scope>NUCLEOTIDE SEQUENCE [LARGE SCALE GENOMIC DNA]</scope>
    <source>
        <strain evidence="7 8">T6085</strain>
    </source>
</reference>